<dbReference type="AlphaFoldDB" id="A0A062UB76"/>
<dbReference type="SUPFAM" id="SSF51556">
    <property type="entry name" value="Metallo-dependent hydrolases"/>
    <property type="match status" value="1"/>
</dbReference>
<protein>
    <submittedName>
        <fullName evidence="4">Amidohydrolase</fullName>
    </submittedName>
</protein>
<dbReference type="Gene3D" id="2.30.40.10">
    <property type="entry name" value="Urease, subunit C, domain 1"/>
    <property type="match status" value="1"/>
</dbReference>
<dbReference type="PROSITE" id="PS51257">
    <property type="entry name" value="PROKAR_LIPOPROTEIN"/>
    <property type="match status" value="1"/>
</dbReference>
<dbReference type="OrthoDB" id="9796020at2"/>
<keyword evidence="5" id="KW-1185">Reference proteome</keyword>
<comment type="caution">
    <text evidence="4">The sequence shown here is derived from an EMBL/GenBank/DDBJ whole genome shotgun (WGS) entry which is preliminary data.</text>
</comment>
<dbReference type="Pfam" id="PF01979">
    <property type="entry name" value="Amidohydro_1"/>
    <property type="match status" value="1"/>
</dbReference>
<dbReference type="GO" id="GO:0006046">
    <property type="term" value="P:N-acetylglucosamine catabolic process"/>
    <property type="evidence" value="ECO:0007669"/>
    <property type="project" value="TreeGrafter"/>
</dbReference>
<name>A0A062UB76_9PROT</name>
<dbReference type="PATRIC" id="fig|1280946.3.peg.1445"/>
<dbReference type="eggNOG" id="COG1228">
    <property type="taxonomic scope" value="Bacteria"/>
</dbReference>
<evidence type="ECO:0000313" key="5">
    <source>
        <dbReference type="Proteomes" id="UP000027037"/>
    </source>
</evidence>
<gene>
    <name evidence="4" type="ORF">HY29_01865</name>
</gene>
<dbReference type="PANTHER" id="PTHR11113:SF14">
    <property type="entry name" value="N-ACETYLGLUCOSAMINE-6-PHOSPHATE DEACETYLASE"/>
    <property type="match status" value="1"/>
</dbReference>
<reference evidence="4 5" key="1">
    <citation type="journal article" date="2014" name="Antonie Van Leeuwenhoek">
        <title>Hyphomonas beringensis sp. nov. and Hyphomonas chukchiensis sp. nov., isolated from surface seawater of the Bering Sea and Chukchi Sea.</title>
        <authorList>
            <person name="Li C."/>
            <person name="Lai Q."/>
            <person name="Li G."/>
            <person name="Dong C."/>
            <person name="Wang J."/>
            <person name="Liao Y."/>
            <person name="Shao Z."/>
        </authorList>
    </citation>
    <scope>NUCLEOTIDE SEQUENCE [LARGE SCALE GENOMIC DNA]</scope>
    <source>
        <strain evidence="4 5">25B14_1</strain>
    </source>
</reference>
<dbReference type="InterPro" id="IPR032466">
    <property type="entry name" value="Metal_Hydrolase"/>
</dbReference>
<comment type="similarity">
    <text evidence="1">Belongs to the metallo-dependent hydrolases superfamily. NagA family.</text>
</comment>
<dbReference type="InterPro" id="IPR011059">
    <property type="entry name" value="Metal-dep_hydrolase_composite"/>
</dbReference>
<organism evidence="4 5">
    <name type="scientific">Hyphomonas beringensis</name>
    <dbReference type="NCBI Taxonomy" id="1280946"/>
    <lineage>
        <taxon>Bacteria</taxon>
        <taxon>Pseudomonadati</taxon>
        <taxon>Pseudomonadota</taxon>
        <taxon>Alphaproteobacteria</taxon>
        <taxon>Hyphomonadales</taxon>
        <taxon>Hyphomonadaceae</taxon>
        <taxon>Hyphomonas</taxon>
    </lineage>
</organism>
<dbReference type="PANTHER" id="PTHR11113">
    <property type="entry name" value="N-ACETYLGLUCOSAMINE-6-PHOSPHATE DEACETYLASE"/>
    <property type="match status" value="1"/>
</dbReference>
<keyword evidence="2 4" id="KW-0378">Hydrolase</keyword>
<dbReference type="InterPro" id="IPR006680">
    <property type="entry name" value="Amidohydro-rel"/>
</dbReference>
<feature type="domain" description="Amidohydrolase-related" evidence="3">
    <location>
        <begin position="103"/>
        <end position="442"/>
    </location>
</feature>
<dbReference type="Gene3D" id="3.20.20.140">
    <property type="entry name" value="Metal-dependent hydrolases"/>
    <property type="match status" value="1"/>
</dbReference>
<dbReference type="STRING" id="1280946.HY29_01865"/>
<proteinExistence type="inferred from homology"/>
<dbReference type="RefSeq" id="WP_034794792.1">
    <property type="nucleotide sequence ID" value="NZ_AWFF01000032.1"/>
</dbReference>
<evidence type="ECO:0000313" key="4">
    <source>
        <dbReference type="EMBL" id="KCZ54978.1"/>
    </source>
</evidence>
<dbReference type="EMBL" id="AWFF01000032">
    <property type="protein sequence ID" value="KCZ54978.1"/>
    <property type="molecule type" value="Genomic_DNA"/>
</dbReference>
<sequence>MRISHRLVAGVAAAFVLSACGGGEDKPADKKEAEVAFDKNPYPSTYSPYPNAPVLITNATIMDGEGALIENGSLLLEDGKISAIGSDLEAPEGATTIDASGRWVTPGIIDNHSHLGVYPSPGVSAHGDGNEISGPVTAEVWSEHGVWPQDPGFTRALAGGITSLQILPGSANLIGGRGVIVKNVPSRTVQGMKFPDAPYTLKMACGENPKRVYGYGNGSFPGGAPYSRMGNMAGYRTAWIRATEYKRKWDKYEKEGGEPPARDLELDTLAGVLNGDILVHMHCYRADEMAQIMDMSKEFGYKVSSFHHAVESYKIADKLAEYGACSSMWADWWGFKMEAYDGIRENIPLVHKAGACAIVHSDSDVGIQRLNQEAAKAWSDGRKIGIDIPEEEAWTWLSLNPAKSLGIDDRTGSLKPGKMADVVIWSGDPFSVYTKADQVFIDGALMYDRDNPDADPVMDFEIGQPGEGDRK</sequence>
<dbReference type="MEROPS" id="M38.974"/>
<dbReference type="Proteomes" id="UP000027037">
    <property type="component" value="Unassembled WGS sequence"/>
</dbReference>
<dbReference type="SUPFAM" id="SSF51338">
    <property type="entry name" value="Composite domain of metallo-dependent hydrolases"/>
    <property type="match status" value="1"/>
</dbReference>
<dbReference type="GO" id="GO:0008448">
    <property type="term" value="F:N-acetylglucosamine-6-phosphate deacetylase activity"/>
    <property type="evidence" value="ECO:0007669"/>
    <property type="project" value="TreeGrafter"/>
</dbReference>
<accession>A0A062UB76</accession>
<evidence type="ECO:0000256" key="1">
    <source>
        <dbReference type="ARBA" id="ARBA00010716"/>
    </source>
</evidence>
<evidence type="ECO:0000256" key="2">
    <source>
        <dbReference type="ARBA" id="ARBA00022801"/>
    </source>
</evidence>
<evidence type="ECO:0000259" key="3">
    <source>
        <dbReference type="Pfam" id="PF01979"/>
    </source>
</evidence>
<dbReference type="CDD" id="cd01309">
    <property type="entry name" value="Met_dep_hydrolase_C"/>
    <property type="match status" value="1"/>
</dbReference>